<dbReference type="AlphaFoldDB" id="A0A0F9ILC0"/>
<proteinExistence type="predicted"/>
<reference evidence="1" key="1">
    <citation type="journal article" date="2015" name="Nature">
        <title>Complex archaea that bridge the gap between prokaryotes and eukaryotes.</title>
        <authorList>
            <person name="Spang A."/>
            <person name="Saw J.H."/>
            <person name="Jorgensen S.L."/>
            <person name="Zaremba-Niedzwiedzka K."/>
            <person name="Martijn J."/>
            <person name="Lind A.E."/>
            <person name="van Eijk R."/>
            <person name="Schleper C."/>
            <person name="Guy L."/>
            <person name="Ettema T.J."/>
        </authorList>
    </citation>
    <scope>NUCLEOTIDE SEQUENCE</scope>
</reference>
<protein>
    <submittedName>
        <fullName evidence="1">Uncharacterized protein</fullName>
    </submittedName>
</protein>
<sequence>MESLGDAAKNYEVKQEPSIKLTKNSKGYNWEIRIMSHDIEELQRLNDLMIKKWGDKK</sequence>
<organism evidence="1">
    <name type="scientific">marine sediment metagenome</name>
    <dbReference type="NCBI Taxonomy" id="412755"/>
    <lineage>
        <taxon>unclassified sequences</taxon>
        <taxon>metagenomes</taxon>
        <taxon>ecological metagenomes</taxon>
    </lineage>
</organism>
<gene>
    <name evidence="1" type="ORF">LCGC14_1644080</name>
</gene>
<name>A0A0F9ILC0_9ZZZZ</name>
<evidence type="ECO:0000313" key="1">
    <source>
        <dbReference type="EMBL" id="KKM20574.1"/>
    </source>
</evidence>
<comment type="caution">
    <text evidence="1">The sequence shown here is derived from an EMBL/GenBank/DDBJ whole genome shotgun (WGS) entry which is preliminary data.</text>
</comment>
<dbReference type="EMBL" id="LAZR01013739">
    <property type="protein sequence ID" value="KKM20574.1"/>
    <property type="molecule type" value="Genomic_DNA"/>
</dbReference>
<accession>A0A0F9ILC0</accession>